<dbReference type="InterPro" id="IPR036047">
    <property type="entry name" value="F-box-like_dom_sf"/>
</dbReference>
<feature type="compositionally biased region" description="Acidic residues" evidence="3">
    <location>
        <begin position="207"/>
        <end position="223"/>
    </location>
</feature>
<dbReference type="Gene3D" id="1.20.1280.50">
    <property type="match status" value="1"/>
</dbReference>
<dbReference type="AlphaFoldDB" id="A0A8H5HTK3"/>
<evidence type="ECO:0000256" key="2">
    <source>
        <dbReference type="ARBA" id="ARBA00022737"/>
    </source>
</evidence>
<reference evidence="5 6" key="1">
    <citation type="journal article" date="2020" name="ISME J.">
        <title>Uncovering the hidden diversity of litter-decomposition mechanisms in mushroom-forming fungi.</title>
        <authorList>
            <person name="Floudas D."/>
            <person name="Bentzer J."/>
            <person name="Ahren D."/>
            <person name="Johansson T."/>
            <person name="Persson P."/>
            <person name="Tunlid A."/>
        </authorList>
    </citation>
    <scope>NUCLEOTIDE SEQUENCE [LARGE SCALE GENOMIC DNA]</scope>
    <source>
        <strain evidence="5 6">CBS 406.79</strain>
    </source>
</reference>
<dbReference type="PANTHER" id="PTHR44436:SF1">
    <property type="entry name" value="F-BOX_WD REPEAT-CONTAINING PROTEIN 2"/>
    <property type="match status" value="1"/>
</dbReference>
<feature type="compositionally biased region" description="Gly residues" evidence="3">
    <location>
        <begin position="187"/>
        <end position="202"/>
    </location>
</feature>
<dbReference type="Pfam" id="PF12937">
    <property type="entry name" value="F-box-like"/>
    <property type="match status" value="1"/>
</dbReference>
<dbReference type="InterPro" id="IPR042627">
    <property type="entry name" value="FBXW2"/>
</dbReference>
<proteinExistence type="predicted"/>
<evidence type="ECO:0000259" key="4">
    <source>
        <dbReference type="PROSITE" id="PS50181"/>
    </source>
</evidence>
<protein>
    <recommendedName>
        <fullName evidence="4">F-box domain-containing protein</fullName>
    </recommendedName>
</protein>
<organism evidence="5 6">
    <name type="scientific">Collybiopsis confluens</name>
    <dbReference type="NCBI Taxonomy" id="2823264"/>
    <lineage>
        <taxon>Eukaryota</taxon>
        <taxon>Fungi</taxon>
        <taxon>Dikarya</taxon>
        <taxon>Basidiomycota</taxon>
        <taxon>Agaricomycotina</taxon>
        <taxon>Agaricomycetes</taxon>
        <taxon>Agaricomycetidae</taxon>
        <taxon>Agaricales</taxon>
        <taxon>Marasmiineae</taxon>
        <taxon>Omphalotaceae</taxon>
        <taxon>Collybiopsis</taxon>
    </lineage>
</organism>
<accession>A0A8H5HTK3</accession>
<evidence type="ECO:0000313" key="6">
    <source>
        <dbReference type="Proteomes" id="UP000518752"/>
    </source>
</evidence>
<dbReference type="InterPro" id="IPR001810">
    <property type="entry name" value="F-box_dom"/>
</dbReference>
<gene>
    <name evidence="5" type="ORF">D9757_005061</name>
</gene>
<feature type="domain" description="F-box" evidence="4">
    <location>
        <begin position="106"/>
        <end position="152"/>
    </location>
</feature>
<dbReference type="EMBL" id="JAACJN010000025">
    <property type="protein sequence ID" value="KAF5388980.1"/>
    <property type="molecule type" value="Genomic_DNA"/>
</dbReference>
<keyword evidence="6" id="KW-1185">Reference proteome</keyword>
<dbReference type="SUPFAM" id="SSF81383">
    <property type="entry name" value="F-box domain"/>
    <property type="match status" value="1"/>
</dbReference>
<feature type="region of interest" description="Disordered" evidence="3">
    <location>
        <begin position="1"/>
        <end position="40"/>
    </location>
</feature>
<comment type="caution">
    <text evidence="5">The sequence shown here is derived from an EMBL/GenBank/DDBJ whole genome shotgun (WGS) entry which is preliminary data.</text>
</comment>
<keyword evidence="1" id="KW-0853">WD repeat</keyword>
<evidence type="ECO:0000256" key="1">
    <source>
        <dbReference type="ARBA" id="ARBA00022574"/>
    </source>
</evidence>
<evidence type="ECO:0000256" key="3">
    <source>
        <dbReference type="SAM" id="MobiDB-lite"/>
    </source>
</evidence>
<feature type="compositionally biased region" description="Basic and acidic residues" evidence="3">
    <location>
        <begin position="1"/>
        <end position="28"/>
    </location>
</feature>
<feature type="region of interest" description="Disordered" evidence="3">
    <location>
        <begin position="171"/>
        <end position="247"/>
    </location>
</feature>
<evidence type="ECO:0000313" key="5">
    <source>
        <dbReference type="EMBL" id="KAF5388980.1"/>
    </source>
</evidence>
<dbReference type="Proteomes" id="UP000518752">
    <property type="component" value="Unassembled WGS sequence"/>
</dbReference>
<dbReference type="PANTHER" id="PTHR44436">
    <property type="entry name" value="F-BOX/WD REPEAT-CONTAINING PROTEIN 2"/>
    <property type="match status" value="1"/>
</dbReference>
<dbReference type="SMART" id="SM00256">
    <property type="entry name" value="FBOX"/>
    <property type="match status" value="1"/>
</dbReference>
<dbReference type="OrthoDB" id="19711at2759"/>
<dbReference type="PROSITE" id="PS50181">
    <property type="entry name" value="FBOX"/>
    <property type="match status" value="1"/>
</dbReference>
<name>A0A8H5HTK3_9AGAR</name>
<keyword evidence="2" id="KW-0677">Repeat</keyword>
<sequence length="247" mass="27264">MDSNPDQRQHVFYDEGYNDENHHEERAEQGLSTPRPSSSSLSLNDLSFLSGSLGTLNTLKPSTAVHVDVDKLSGLECEELAYQLLASLPRSRLATIQRKLAPLLQFDVVGSLPAEVSLQIFSYLPFPSLLISALVCRRWNILANDQTLWKKLCDERGWKWKHRHPALLEEEEPGEYDRKGKARAQGAGAGGGGGAAVGGANGWGHSDDDEGMGDSDEEQEQEQGESKKKRKGKKNTSFQNSKLRNCS</sequence>
<feature type="compositionally biased region" description="Polar residues" evidence="3">
    <location>
        <begin position="235"/>
        <end position="247"/>
    </location>
</feature>
<feature type="compositionally biased region" description="Low complexity" evidence="3">
    <location>
        <begin position="31"/>
        <end position="40"/>
    </location>
</feature>